<keyword evidence="2" id="KW-1185">Reference proteome</keyword>
<dbReference type="NCBIfam" id="TIGR04019">
    <property type="entry name" value="B_thiol_YtxJ"/>
    <property type="match status" value="1"/>
</dbReference>
<protein>
    <submittedName>
        <fullName evidence="1">Bacillithiol system redox-active protein YtxJ</fullName>
    </submittedName>
</protein>
<dbReference type="InterPro" id="IPR022551">
    <property type="entry name" value="BrxC"/>
</dbReference>
<proteinExistence type="predicted"/>
<evidence type="ECO:0000313" key="1">
    <source>
        <dbReference type="EMBL" id="MFD2034448.1"/>
    </source>
</evidence>
<dbReference type="Gene3D" id="3.40.30.10">
    <property type="entry name" value="Glutaredoxin"/>
    <property type="match status" value="1"/>
</dbReference>
<dbReference type="Proteomes" id="UP001597361">
    <property type="component" value="Unassembled WGS sequence"/>
</dbReference>
<dbReference type="Pfam" id="PF11009">
    <property type="entry name" value="BrxC"/>
    <property type="match status" value="1"/>
</dbReference>
<dbReference type="InterPro" id="IPR036249">
    <property type="entry name" value="Thioredoxin-like_sf"/>
</dbReference>
<organism evidence="1 2">
    <name type="scientific">Belliella marina</name>
    <dbReference type="NCBI Taxonomy" id="1644146"/>
    <lineage>
        <taxon>Bacteria</taxon>
        <taxon>Pseudomonadati</taxon>
        <taxon>Bacteroidota</taxon>
        <taxon>Cytophagia</taxon>
        <taxon>Cytophagales</taxon>
        <taxon>Cyclobacteriaceae</taxon>
        <taxon>Belliella</taxon>
    </lineage>
</organism>
<gene>
    <name evidence="1" type="primary">ytxJ</name>
    <name evidence="1" type="ORF">ACFSKL_06580</name>
</gene>
<reference evidence="2" key="1">
    <citation type="journal article" date="2019" name="Int. J. Syst. Evol. Microbiol.">
        <title>The Global Catalogue of Microorganisms (GCM) 10K type strain sequencing project: providing services to taxonomists for standard genome sequencing and annotation.</title>
        <authorList>
            <consortium name="The Broad Institute Genomics Platform"/>
            <consortium name="The Broad Institute Genome Sequencing Center for Infectious Disease"/>
            <person name="Wu L."/>
            <person name="Ma J."/>
        </authorList>
    </citation>
    <scope>NUCLEOTIDE SEQUENCE [LARGE SCALE GENOMIC DNA]</scope>
    <source>
        <strain evidence="2">CGMCC 1.15180</strain>
    </source>
</reference>
<accession>A0ABW4VKQ4</accession>
<name>A0ABW4VKQ4_9BACT</name>
<dbReference type="EMBL" id="JBHUHR010000015">
    <property type="protein sequence ID" value="MFD2034448.1"/>
    <property type="molecule type" value="Genomic_DNA"/>
</dbReference>
<comment type="caution">
    <text evidence="1">The sequence shown here is derived from an EMBL/GenBank/DDBJ whole genome shotgun (WGS) entry which is preliminary data.</text>
</comment>
<dbReference type="SUPFAM" id="SSF52833">
    <property type="entry name" value="Thioredoxin-like"/>
    <property type="match status" value="1"/>
</dbReference>
<evidence type="ECO:0000313" key="2">
    <source>
        <dbReference type="Proteomes" id="UP001597361"/>
    </source>
</evidence>
<dbReference type="RefSeq" id="WP_376884589.1">
    <property type="nucleotide sequence ID" value="NZ_JBHUHR010000015.1"/>
</dbReference>
<sequence length="112" mass="13020">MKNWLIIENPAQLEAIKEQSKEKPVLIFKHSTSCSISGMAWNRLQRNWKEEDLEKVTPYYLDLLSYRAISNQIADDFGVYHESPQVILIKDGKAVYDNSHMGINYSEIMELV</sequence>